<evidence type="ECO:0000313" key="1">
    <source>
        <dbReference type="EMBL" id="KAF2265203.1"/>
    </source>
</evidence>
<evidence type="ECO:0000313" key="2">
    <source>
        <dbReference type="Proteomes" id="UP000800093"/>
    </source>
</evidence>
<dbReference type="OrthoDB" id="291007at2759"/>
<feature type="non-terminal residue" evidence="1">
    <location>
        <position position="86"/>
    </location>
</feature>
<name>A0A9P4KCL2_9PLEO</name>
<comment type="caution">
    <text evidence="1">The sequence shown here is derived from an EMBL/GenBank/DDBJ whole genome shotgun (WGS) entry which is preliminary data.</text>
</comment>
<organism evidence="1 2">
    <name type="scientific">Lojkania enalia</name>
    <dbReference type="NCBI Taxonomy" id="147567"/>
    <lineage>
        <taxon>Eukaryota</taxon>
        <taxon>Fungi</taxon>
        <taxon>Dikarya</taxon>
        <taxon>Ascomycota</taxon>
        <taxon>Pezizomycotina</taxon>
        <taxon>Dothideomycetes</taxon>
        <taxon>Pleosporomycetidae</taxon>
        <taxon>Pleosporales</taxon>
        <taxon>Pleosporales incertae sedis</taxon>
        <taxon>Lojkania</taxon>
    </lineage>
</organism>
<sequence length="86" mass="9363">PRSKCHSSAACVKTNILGSTGEYQHFCACRAGYKAEVSHDDPGTLSQWRLLWPGQESRVFVKPGIDCNVLCVDWVMGAGGCHEVPL</sequence>
<dbReference type="Proteomes" id="UP000800093">
    <property type="component" value="Unassembled WGS sequence"/>
</dbReference>
<accession>A0A9P4KCL2</accession>
<dbReference type="AlphaFoldDB" id="A0A9P4KCL2"/>
<gene>
    <name evidence="1" type="ORF">CC78DRAFT_411524</name>
</gene>
<keyword evidence="2" id="KW-1185">Reference proteome</keyword>
<proteinExistence type="predicted"/>
<dbReference type="EMBL" id="ML986610">
    <property type="protein sequence ID" value="KAF2265203.1"/>
    <property type="molecule type" value="Genomic_DNA"/>
</dbReference>
<protein>
    <submittedName>
        <fullName evidence="1">Uncharacterized protein</fullName>
    </submittedName>
</protein>
<feature type="non-terminal residue" evidence="1">
    <location>
        <position position="1"/>
    </location>
</feature>
<reference evidence="2" key="1">
    <citation type="journal article" date="2020" name="Stud. Mycol.">
        <title>101 Dothideomycetes genomes: A test case for predicting lifestyles and emergence of pathogens.</title>
        <authorList>
            <person name="Haridas S."/>
            <person name="Albert R."/>
            <person name="Binder M."/>
            <person name="Bloem J."/>
            <person name="LaButti K."/>
            <person name="Salamov A."/>
            <person name="Andreopoulos B."/>
            <person name="Baker S."/>
            <person name="Barry K."/>
            <person name="Bills G."/>
            <person name="Bluhm B."/>
            <person name="Cannon C."/>
            <person name="Castanera R."/>
            <person name="Culley D."/>
            <person name="Daum C."/>
            <person name="Ezra D."/>
            <person name="Gonzalez J."/>
            <person name="Henrissat B."/>
            <person name="Kuo A."/>
            <person name="Liang C."/>
            <person name="Lipzen A."/>
            <person name="Lutzoni F."/>
            <person name="Magnuson J."/>
            <person name="Mondo S."/>
            <person name="Nolan M."/>
            <person name="Ohm R."/>
            <person name="Pangilinan J."/>
            <person name="Park H.-J."/>
            <person name="Ramirez L."/>
            <person name="Alfaro M."/>
            <person name="Sun H."/>
            <person name="Tritt A."/>
            <person name="Yoshinaga Y."/>
            <person name="Zwiers L.-H."/>
            <person name="Turgeon B."/>
            <person name="Goodwin S."/>
            <person name="Spatafora J."/>
            <person name="Crous P."/>
            <person name="Grigoriev I."/>
        </authorList>
    </citation>
    <scope>NUCLEOTIDE SEQUENCE [LARGE SCALE GENOMIC DNA]</scope>
    <source>
        <strain evidence="2">CBS 304.66</strain>
    </source>
</reference>